<organism evidence="2 3">
    <name type="scientific">Rotaria magnacalcarata</name>
    <dbReference type="NCBI Taxonomy" id="392030"/>
    <lineage>
        <taxon>Eukaryota</taxon>
        <taxon>Metazoa</taxon>
        <taxon>Spiralia</taxon>
        <taxon>Gnathifera</taxon>
        <taxon>Rotifera</taxon>
        <taxon>Eurotatoria</taxon>
        <taxon>Bdelloidea</taxon>
        <taxon>Philodinida</taxon>
        <taxon>Philodinidae</taxon>
        <taxon>Rotaria</taxon>
    </lineage>
</organism>
<dbReference type="AlphaFoldDB" id="A0A820AQS9"/>
<evidence type="ECO:0000313" key="1">
    <source>
        <dbReference type="EMBL" id="CAF2157890.1"/>
    </source>
</evidence>
<evidence type="ECO:0008006" key="4">
    <source>
        <dbReference type="Google" id="ProtNLM"/>
    </source>
</evidence>
<gene>
    <name evidence="2" type="ORF">OVN521_LOCUS25222</name>
    <name evidence="1" type="ORF">WKI299_LOCUS31756</name>
</gene>
<protein>
    <recommendedName>
        <fullName evidence="4">C2H2-type domain-containing protein</fullName>
    </recommendedName>
</protein>
<dbReference type="EMBL" id="CAJOBG010006220">
    <property type="protein sequence ID" value="CAF4180036.1"/>
    <property type="molecule type" value="Genomic_DNA"/>
</dbReference>
<sequence>MNGQYEFNRPGRGLPPYLLCQRDSESTIYSDGASRIFAMTEHEESGVCGVAIARMRSWAANGNDINCANDIKEGIEYAGGVKHTNIAVAEIVPGMSTLGKTNIPNVSTVRSIQYESRYMKVFKASNVGDGSKIAYKKIDFETNIRLTSPFTSPIQDQQHSLAMNKRNDRTHHQFLMCPVNGCTSTFESAEDLDSHIAANLRKIPPLDPRTSNDIARPPLIDTVRSTNLQSHHDIKTNRTSSTDTLSQSVHYRNFSSLRWALRTRKHINTMNDKTKKFIQDMWLHSQKLAPN</sequence>
<reference evidence="2" key="1">
    <citation type="submission" date="2021-02" db="EMBL/GenBank/DDBJ databases">
        <authorList>
            <person name="Nowell W R."/>
        </authorList>
    </citation>
    <scope>NUCLEOTIDE SEQUENCE</scope>
</reference>
<dbReference type="Proteomes" id="UP000663856">
    <property type="component" value="Unassembled WGS sequence"/>
</dbReference>
<evidence type="ECO:0000313" key="3">
    <source>
        <dbReference type="Proteomes" id="UP000663866"/>
    </source>
</evidence>
<proteinExistence type="predicted"/>
<dbReference type="PANTHER" id="PTHR33845">
    <property type="entry name" value="C2H2-TYPE DOMAIN-CONTAINING PROTEIN"/>
    <property type="match status" value="1"/>
</dbReference>
<keyword evidence="3" id="KW-1185">Reference proteome</keyword>
<comment type="caution">
    <text evidence="2">The sequence shown here is derived from an EMBL/GenBank/DDBJ whole genome shotgun (WGS) entry which is preliminary data.</text>
</comment>
<evidence type="ECO:0000313" key="2">
    <source>
        <dbReference type="EMBL" id="CAF4180036.1"/>
    </source>
</evidence>
<dbReference type="PANTHER" id="PTHR33845:SF1">
    <property type="entry name" value="C2H2-TYPE DOMAIN-CONTAINING PROTEIN"/>
    <property type="match status" value="1"/>
</dbReference>
<dbReference type="Proteomes" id="UP000663866">
    <property type="component" value="Unassembled WGS sequence"/>
</dbReference>
<dbReference type="EMBL" id="CAJNRF010014533">
    <property type="protein sequence ID" value="CAF2157890.1"/>
    <property type="molecule type" value="Genomic_DNA"/>
</dbReference>
<name>A0A820AQS9_9BILA</name>
<accession>A0A820AQS9</accession>